<dbReference type="PANTHER" id="PTHR40038">
    <property type="entry name" value="MEMBRANE-ASSOCIATED PROTEIN TCAA"/>
    <property type="match status" value="1"/>
</dbReference>
<organism evidence="5 6">
    <name type="scientific">Clostridium thermobutyricum DSM 4928</name>
    <dbReference type="NCBI Taxonomy" id="1121339"/>
    <lineage>
        <taxon>Bacteria</taxon>
        <taxon>Bacillati</taxon>
        <taxon>Bacillota</taxon>
        <taxon>Clostridia</taxon>
        <taxon>Eubacteriales</taxon>
        <taxon>Clostridiaceae</taxon>
        <taxon>Clostridium</taxon>
    </lineage>
</organism>
<protein>
    <submittedName>
        <fullName evidence="5">Uncharacterized protein</fullName>
    </submittedName>
</protein>
<dbReference type="EMBL" id="LTAY01000036">
    <property type="protein sequence ID" value="OPX48139.1"/>
    <property type="molecule type" value="Genomic_DNA"/>
</dbReference>
<dbReference type="InterPro" id="IPR054529">
    <property type="entry name" value="TcaA_2nd"/>
</dbReference>
<dbReference type="AlphaFoldDB" id="A0A1V4SVT1"/>
<dbReference type="Pfam" id="PF22819">
    <property type="entry name" value="TcaA_5th"/>
    <property type="match status" value="1"/>
</dbReference>
<evidence type="ECO:0000259" key="4">
    <source>
        <dbReference type="Pfam" id="PF22819"/>
    </source>
</evidence>
<name>A0A1V4SVT1_9CLOT</name>
<evidence type="ECO:0000256" key="1">
    <source>
        <dbReference type="SAM" id="Phobius"/>
    </source>
</evidence>
<dbReference type="Pfam" id="PF13240">
    <property type="entry name" value="Zn_Ribbon_1"/>
    <property type="match status" value="1"/>
</dbReference>
<evidence type="ECO:0000313" key="5">
    <source>
        <dbReference type="EMBL" id="OPX48139.1"/>
    </source>
</evidence>
<keyword evidence="1" id="KW-0812">Transmembrane</keyword>
<keyword evidence="1" id="KW-1133">Transmembrane helix</keyword>
<proteinExistence type="predicted"/>
<feature type="domain" description="TcaA protein NTF2-like" evidence="4">
    <location>
        <begin position="362"/>
        <end position="476"/>
    </location>
</feature>
<accession>A0A1V4SVT1</accession>
<gene>
    <name evidence="5" type="ORF">CLTHE_13780</name>
</gene>
<dbReference type="InterPro" id="IPR054528">
    <property type="entry name" value="TcaA_5th"/>
</dbReference>
<feature type="domain" description="Zinc-ribbon" evidence="2">
    <location>
        <begin position="20"/>
        <end position="42"/>
    </location>
</feature>
<comment type="caution">
    <text evidence="5">The sequence shown here is derived from an EMBL/GenBank/DDBJ whole genome shotgun (WGS) entry which is preliminary data.</text>
</comment>
<dbReference type="Pfam" id="PF22813">
    <property type="entry name" value="TcaA_2nd"/>
    <property type="match status" value="1"/>
</dbReference>
<dbReference type="PANTHER" id="PTHR40038:SF1">
    <property type="entry name" value="MEMBRANE-ASSOCIATED PROTEIN TCAA"/>
    <property type="match status" value="1"/>
</dbReference>
<reference evidence="5 6" key="1">
    <citation type="submission" date="2016-02" db="EMBL/GenBank/DDBJ databases">
        <title>Genome sequence of Clostridium thermobutyricum DSM 4928.</title>
        <authorList>
            <person name="Poehlein A."/>
            <person name="Daniel R."/>
        </authorList>
    </citation>
    <scope>NUCLEOTIDE SEQUENCE [LARGE SCALE GENOMIC DNA]</scope>
    <source>
        <strain evidence="5 6">DSM 4928</strain>
    </source>
</reference>
<evidence type="ECO:0000259" key="2">
    <source>
        <dbReference type="Pfam" id="PF13240"/>
    </source>
</evidence>
<evidence type="ECO:0000259" key="3">
    <source>
        <dbReference type="Pfam" id="PF22813"/>
    </source>
</evidence>
<sequence>MENMNKILIKHDIGGGYMRFCKKCGTELKDDAKFCKGCGEPLNLEKENINVKSNLGDENKKDKNSKVKLDKSFVKNKPLSKKVIGAIAGVLLLVLVCGFTLFKSDSPEKVVEKFYKGISEENVKDLKKILSAEDENLELNDDNIKILIDSYKKNLADLNLTVEELNSQAVKIKFNPIDFGSSIYNEVNLVKKKSGLREKYYINISARYITFGEKLDGADYIIKYNGETIETKTDSDKIGPLVPGSYEIEGKLKNDYVDLDDLKSVDLCYGEKVKEVSLFENINKTTIKCNEKEATLIIDGVKTNKKMKDIDTIVGLENGTVVQAVIEKDGKIRTSNKERVYNSREINLEVEQEKVIDYNEYSKEVPKVIQEYLNNFANAVNYNDFSYVEDYLYPGSQIYKEQVKNIKGIYDSEISEKYVTSYIKSNKFDDSKKEWTVIVDETYDITKDGKTNRKSFTNEYKLKVNEEEEEVQLTEIKVNVG</sequence>
<feature type="domain" description="TcaA second" evidence="3">
    <location>
        <begin position="107"/>
        <end position="174"/>
    </location>
</feature>
<dbReference type="Proteomes" id="UP000191448">
    <property type="component" value="Unassembled WGS sequence"/>
</dbReference>
<keyword evidence="1" id="KW-0472">Membrane</keyword>
<feature type="transmembrane region" description="Helical" evidence="1">
    <location>
        <begin position="83"/>
        <end position="102"/>
    </location>
</feature>
<evidence type="ECO:0000313" key="6">
    <source>
        <dbReference type="Proteomes" id="UP000191448"/>
    </source>
</evidence>
<dbReference type="InterPro" id="IPR026870">
    <property type="entry name" value="Zinc_ribbon_dom"/>
</dbReference>